<dbReference type="InterPro" id="IPR011251">
    <property type="entry name" value="Luciferase-like_dom"/>
</dbReference>
<keyword evidence="2" id="KW-0288">FMN</keyword>
<dbReference type="Gene3D" id="3.20.20.30">
    <property type="entry name" value="Luciferase-like domain"/>
    <property type="match status" value="1"/>
</dbReference>
<evidence type="ECO:0000256" key="1">
    <source>
        <dbReference type="ARBA" id="ARBA00022630"/>
    </source>
</evidence>
<evidence type="ECO:0000259" key="5">
    <source>
        <dbReference type="Pfam" id="PF00296"/>
    </source>
</evidence>
<dbReference type="SUPFAM" id="SSF51679">
    <property type="entry name" value="Bacterial luciferase-like"/>
    <property type="match status" value="1"/>
</dbReference>
<protein>
    <submittedName>
        <fullName evidence="6">F420-dependent oxidoreductase-like protein</fullName>
    </submittedName>
</protein>
<keyword evidence="7" id="KW-1185">Reference proteome</keyword>
<dbReference type="Pfam" id="PF00296">
    <property type="entry name" value="Bac_luciferase"/>
    <property type="match status" value="1"/>
</dbReference>
<name>A0A2T0LSI9_9PSEU</name>
<evidence type="ECO:0000313" key="6">
    <source>
        <dbReference type="EMBL" id="PRX46640.1"/>
    </source>
</evidence>
<feature type="domain" description="Luciferase-like" evidence="5">
    <location>
        <begin position="10"/>
        <end position="277"/>
    </location>
</feature>
<dbReference type="PANTHER" id="PTHR42847">
    <property type="entry name" value="ALKANESULFONATE MONOOXYGENASE"/>
    <property type="match status" value="1"/>
</dbReference>
<evidence type="ECO:0000313" key="7">
    <source>
        <dbReference type="Proteomes" id="UP000238362"/>
    </source>
</evidence>
<dbReference type="Proteomes" id="UP000238362">
    <property type="component" value="Unassembled WGS sequence"/>
</dbReference>
<dbReference type="EMBL" id="PVNH01000007">
    <property type="protein sequence ID" value="PRX46640.1"/>
    <property type="molecule type" value="Genomic_DNA"/>
</dbReference>
<dbReference type="PANTHER" id="PTHR42847:SF8">
    <property type="entry name" value="CONSERVED PROTEIN"/>
    <property type="match status" value="1"/>
</dbReference>
<evidence type="ECO:0000256" key="2">
    <source>
        <dbReference type="ARBA" id="ARBA00022643"/>
    </source>
</evidence>
<dbReference type="InterPro" id="IPR050172">
    <property type="entry name" value="SsuD_RutA_monooxygenase"/>
</dbReference>
<dbReference type="AlphaFoldDB" id="A0A2T0LSI9"/>
<dbReference type="InterPro" id="IPR036661">
    <property type="entry name" value="Luciferase-like_sf"/>
</dbReference>
<dbReference type="GO" id="GO:0046306">
    <property type="term" value="P:alkanesulfonate catabolic process"/>
    <property type="evidence" value="ECO:0007669"/>
    <property type="project" value="TreeGrafter"/>
</dbReference>
<sequence>MDLPESPDPSAQLDTLLGVARAADEGPWDSVWVHDHLHTVPEQRDSTLFEAWTLTAVLARETRRVRIGQMACSNGFRHPALFAKMASTVDVASGGRLCAGLGAGWFRGEAVAYGYPWPGLGERMARFAEAVRVVHALWTERRPTVDGRYYAVDRPSNEPRGLPRPEFWIAGGGERVTLPLVARYGDACNVGAGDPAVVARKLAVLRAHCADAGRDEAGITKSTSLDVFPVGTEAERETARTYVLRHDSLARLDGGTAVRTVRETRERVAHLRDAGVEHLLVYLPGLAHDLEPLHRFAEAVIPVFR</sequence>
<keyword evidence="4" id="KW-0503">Monooxygenase</keyword>
<keyword evidence="3" id="KW-0560">Oxidoreductase</keyword>
<dbReference type="InterPro" id="IPR019952">
    <property type="entry name" value="F420_OxRdatse_Rv1855c_pred"/>
</dbReference>
<dbReference type="NCBIfam" id="TIGR03560">
    <property type="entry name" value="F420_Rv1855c"/>
    <property type="match status" value="1"/>
</dbReference>
<reference evidence="6 7" key="1">
    <citation type="submission" date="2018-03" db="EMBL/GenBank/DDBJ databases">
        <title>Genomic Encyclopedia of Type Strains, Phase III (KMG-III): the genomes of soil and plant-associated and newly described type strains.</title>
        <authorList>
            <person name="Whitman W."/>
        </authorList>
    </citation>
    <scope>NUCLEOTIDE SEQUENCE [LARGE SCALE GENOMIC DNA]</scope>
    <source>
        <strain evidence="6 7">CGMCC 4.7125</strain>
    </source>
</reference>
<evidence type="ECO:0000256" key="4">
    <source>
        <dbReference type="ARBA" id="ARBA00023033"/>
    </source>
</evidence>
<gene>
    <name evidence="6" type="ORF">B0I33_107217</name>
</gene>
<keyword evidence="1" id="KW-0285">Flavoprotein</keyword>
<accession>A0A2T0LSI9</accession>
<comment type="caution">
    <text evidence="6">The sequence shown here is derived from an EMBL/GenBank/DDBJ whole genome shotgun (WGS) entry which is preliminary data.</text>
</comment>
<organism evidence="6 7">
    <name type="scientific">Prauserella shujinwangii</name>
    <dbReference type="NCBI Taxonomy" id="1453103"/>
    <lineage>
        <taxon>Bacteria</taxon>
        <taxon>Bacillati</taxon>
        <taxon>Actinomycetota</taxon>
        <taxon>Actinomycetes</taxon>
        <taxon>Pseudonocardiales</taxon>
        <taxon>Pseudonocardiaceae</taxon>
        <taxon>Prauserella</taxon>
    </lineage>
</organism>
<evidence type="ECO:0000256" key="3">
    <source>
        <dbReference type="ARBA" id="ARBA00023002"/>
    </source>
</evidence>
<proteinExistence type="predicted"/>
<dbReference type="GO" id="GO:0008726">
    <property type="term" value="F:alkanesulfonate monooxygenase activity"/>
    <property type="evidence" value="ECO:0007669"/>
    <property type="project" value="TreeGrafter"/>
</dbReference>